<dbReference type="KEGG" id="mad:HP15_756"/>
<gene>
    <name evidence="3" type="ordered locus">HP15_756</name>
</gene>
<evidence type="ECO:0000256" key="1">
    <source>
        <dbReference type="SAM" id="Phobius"/>
    </source>
</evidence>
<evidence type="ECO:0000259" key="2">
    <source>
        <dbReference type="Pfam" id="PF01578"/>
    </source>
</evidence>
<dbReference type="PANTHER" id="PTHR38034">
    <property type="entry name" value="INNER MEMBRANE PROTEIN YPJD"/>
    <property type="match status" value="1"/>
</dbReference>
<feature type="transmembrane region" description="Helical" evidence="1">
    <location>
        <begin position="182"/>
        <end position="205"/>
    </location>
</feature>
<sequence>MVNKEVMGTLILAVTSLFLYSVGTALQALHFRGRVQSNIAITTLIGVLALTSHGLLIGQTVHHDGGFDFSFFKSSVLISWLIVFLLLGLNLKKPVQSLFLGVYPLAGLTIILALVTHGPSRLVSEQSYGMLSHIALSVTAYSLFTLAAIQAVLLYFQNRQLKHNYNSLLVRNLPPLQTMESLLFEMVWAGVVMLILAIVTGALFIEDLFAQNLAHKTLFSILSLLVFVALLIGRYTKGWRGITASRWTLAGCALLMLAFYGSKFVLELIFQRGV</sequence>
<dbReference type="PATRIC" id="fig|225937.3.peg.767"/>
<proteinExistence type="predicted"/>
<dbReference type="Pfam" id="PF01578">
    <property type="entry name" value="Cytochrom_C_asm"/>
    <property type="match status" value="1"/>
</dbReference>
<dbReference type="HOGENOM" id="CLU_049710_1_0_6"/>
<accession>E4PQH7</accession>
<dbReference type="PANTHER" id="PTHR38034:SF1">
    <property type="entry name" value="INNER MEMBRANE PROTEIN YPJD"/>
    <property type="match status" value="1"/>
</dbReference>
<protein>
    <submittedName>
        <fullName evidence="3">Cytochrome c assembly protein</fullName>
    </submittedName>
</protein>
<dbReference type="GO" id="GO:0005886">
    <property type="term" value="C:plasma membrane"/>
    <property type="evidence" value="ECO:0007669"/>
    <property type="project" value="TreeGrafter"/>
</dbReference>
<feature type="transmembrane region" description="Helical" evidence="1">
    <location>
        <begin position="130"/>
        <end position="156"/>
    </location>
</feature>
<dbReference type="EMBL" id="CP001978">
    <property type="protein sequence ID" value="ADP96520.1"/>
    <property type="molecule type" value="Genomic_DNA"/>
</dbReference>
<dbReference type="GO" id="GO:0017004">
    <property type="term" value="P:cytochrome complex assembly"/>
    <property type="evidence" value="ECO:0007669"/>
    <property type="project" value="InterPro"/>
</dbReference>
<feature type="transmembrane region" description="Helical" evidence="1">
    <location>
        <begin position="98"/>
        <end position="118"/>
    </location>
</feature>
<feature type="transmembrane region" description="Helical" evidence="1">
    <location>
        <begin position="69"/>
        <end position="91"/>
    </location>
</feature>
<reference evidence="4" key="2">
    <citation type="submission" date="2010-02" db="EMBL/GenBank/DDBJ databases">
        <title>Complete genome sequence of Marinobacter adhaerens type strain (HP15).</title>
        <authorList>
            <person name="Gaerdes A.A.M."/>
            <person name="Kaeppel E."/>
            <person name="Shezad A."/>
            <person name="Seebah S."/>
            <person name="Teeling H."/>
            <person name="Yarza P."/>
            <person name="Gloeckner F.O."/>
            <person name="Ullrich M.S."/>
        </authorList>
    </citation>
    <scope>NUCLEOTIDE SEQUENCE [LARGE SCALE GENOMIC DNA]</scope>
    <source>
        <strain evidence="4">DSM 23420 / HP15</strain>
    </source>
</reference>
<dbReference type="InterPro" id="IPR052372">
    <property type="entry name" value="YpjD/HemX"/>
</dbReference>
<dbReference type="Proteomes" id="UP000007077">
    <property type="component" value="Chromosome"/>
</dbReference>
<dbReference type="InterPro" id="IPR002541">
    <property type="entry name" value="Cyt_c_assembly"/>
</dbReference>
<name>E4PQH7_MARAH</name>
<feature type="domain" description="Cytochrome c assembly protein" evidence="2">
    <location>
        <begin position="43"/>
        <end position="268"/>
    </location>
</feature>
<dbReference type="STRING" id="225937.HP15_756"/>
<keyword evidence="1" id="KW-0472">Membrane</keyword>
<keyword evidence="1" id="KW-0812">Transmembrane</keyword>
<dbReference type="eggNOG" id="COG4137">
    <property type="taxonomic scope" value="Bacteria"/>
</dbReference>
<feature type="transmembrane region" description="Helical" evidence="1">
    <location>
        <begin position="247"/>
        <end position="270"/>
    </location>
</feature>
<evidence type="ECO:0000313" key="3">
    <source>
        <dbReference type="EMBL" id="ADP96520.1"/>
    </source>
</evidence>
<feature type="transmembrane region" description="Helical" evidence="1">
    <location>
        <begin position="217"/>
        <end position="235"/>
    </location>
</feature>
<reference evidence="3 4" key="1">
    <citation type="journal article" date="2010" name="Stand. Genomic Sci.">
        <title>Complete genome sequence of Marinobacter adhaerens type strain (HP15), a diatom-interacting marine microorganism.</title>
        <authorList>
            <person name="Gardes A."/>
            <person name="Kaeppel E."/>
            <person name="Shehzad A."/>
            <person name="Seebah S."/>
            <person name="Teeling H."/>
            <person name="Yarza P."/>
            <person name="Glockner F.O."/>
            <person name="Grossart H.P."/>
            <person name="Ullrich M.S."/>
        </authorList>
    </citation>
    <scope>NUCLEOTIDE SEQUENCE [LARGE SCALE GENOMIC DNA]</scope>
    <source>
        <strain evidence="4">DSM 23420 / HP15</strain>
    </source>
</reference>
<keyword evidence="1" id="KW-1133">Transmembrane helix</keyword>
<dbReference type="GO" id="GO:0020037">
    <property type="term" value="F:heme binding"/>
    <property type="evidence" value="ECO:0007669"/>
    <property type="project" value="InterPro"/>
</dbReference>
<organism evidence="3 4">
    <name type="scientific">Marinobacter adhaerens (strain DSM 23420 / HP15)</name>
    <dbReference type="NCBI Taxonomy" id="225937"/>
    <lineage>
        <taxon>Bacteria</taxon>
        <taxon>Pseudomonadati</taxon>
        <taxon>Pseudomonadota</taxon>
        <taxon>Gammaproteobacteria</taxon>
        <taxon>Pseudomonadales</taxon>
        <taxon>Marinobacteraceae</taxon>
        <taxon>Marinobacter</taxon>
    </lineage>
</organism>
<feature type="transmembrane region" description="Helical" evidence="1">
    <location>
        <begin position="6"/>
        <end position="26"/>
    </location>
</feature>
<dbReference type="AlphaFoldDB" id="E4PQH7"/>
<evidence type="ECO:0000313" key="4">
    <source>
        <dbReference type="Proteomes" id="UP000007077"/>
    </source>
</evidence>
<feature type="transmembrane region" description="Helical" evidence="1">
    <location>
        <begin position="38"/>
        <end position="57"/>
    </location>
</feature>